<dbReference type="PANTHER" id="PTHR12705">
    <property type="entry name" value="ORIGIN RECOGNITION COMPLEX SUBUNIT 5"/>
    <property type="match status" value="1"/>
</dbReference>
<evidence type="ECO:0000256" key="4">
    <source>
        <dbReference type="ARBA" id="ARBA00022741"/>
    </source>
</evidence>
<name>A0A1E5RGP5_9ASCO</name>
<keyword evidence="5" id="KW-0067">ATP-binding</keyword>
<dbReference type="FunCoup" id="A0A1E5RGP5">
    <property type="interactions" value="888"/>
</dbReference>
<evidence type="ECO:0000256" key="6">
    <source>
        <dbReference type="ARBA" id="ARBA00023242"/>
    </source>
</evidence>
<evidence type="ECO:0000259" key="10">
    <source>
        <dbReference type="Pfam" id="PF21639"/>
    </source>
</evidence>
<dbReference type="InterPro" id="IPR041664">
    <property type="entry name" value="AAA_16"/>
</dbReference>
<dbReference type="AlphaFoldDB" id="A0A1E5RGP5"/>
<dbReference type="OrthoDB" id="365981at2759"/>
<gene>
    <name evidence="11" type="ORF">AWRI3579_g1569</name>
</gene>
<feature type="domain" description="Origin recognition complex subunit 5 C-terminal" evidence="9">
    <location>
        <begin position="338"/>
        <end position="498"/>
    </location>
</feature>
<dbReference type="InterPro" id="IPR027417">
    <property type="entry name" value="P-loop_NTPase"/>
</dbReference>
<accession>A0A1E5RGP5</accession>
<protein>
    <submittedName>
        <fullName evidence="11">Origin recognition complex subunit 5</fullName>
    </submittedName>
</protein>
<evidence type="ECO:0000256" key="5">
    <source>
        <dbReference type="ARBA" id="ARBA00022840"/>
    </source>
</evidence>
<proteinExistence type="inferred from homology"/>
<dbReference type="InParanoid" id="A0A1E5RGP5"/>
<evidence type="ECO:0000313" key="11">
    <source>
        <dbReference type="EMBL" id="OEJ86078.1"/>
    </source>
</evidence>
<dbReference type="GO" id="GO:0006270">
    <property type="term" value="P:DNA replication initiation"/>
    <property type="evidence" value="ECO:0007669"/>
    <property type="project" value="TreeGrafter"/>
</dbReference>
<comment type="caution">
    <text evidence="11">The sequence shown here is derived from an EMBL/GenBank/DDBJ whole genome shotgun (WGS) entry which is preliminary data.</text>
</comment>
<dbReference type="GO" id="GO:0003688">
    <property type="term" value="F:DNA replication origin binding"/>
    <property type="evidence" value="ECO:0007669"/>
    <property type="project" value="TreeGrafter"/>
</dbReference>
<keyword evidence="6" id="KW-0539">Nucleus</keyword>
<dbReference type="Gene3D" id="3.40.50.300">
    <property type="entry name" value="P-loop containing nucleotide triphosphate hydrolases"/>
    <property type="match status" value="1"/>
</dbReference>
<evidence type="ECO:0000256" key="2">
    <source>
        <dbReference type="ARBA" id="ARBA00006269"/>
    </source>
</evidence>
<feature type="domain" description="ORC5 lid" evidence="10">
    <location>
        <begin position="239"/>
        <end position="292"/>
    </location>
</feature>
<dbReference type="PANTHER" id="PTHR12705:SF0">
    <property type="entry name" value="ORIGIN RECOGNITION COMPLEX SUBUNIT 5"/>
    <property type="match status" value="1"/>
</dbReference>
<keyword evidence="3" id="KW-0235">DNA replication</keyword>
<evidence type="ECO:0000256" key="1">
    <source>
        <dbReference type="ARBA" id="ARBA00004123"/>
    </source>
</evidence>
<evidence type="ECO:0000259" key="8">
    <source>
        <dbReference type="Pfam" id="PF13191"/>
    </source>
</evidence>
<evidence type="ECO:0000259" key="9">
    <source>
        <dbReference type="Pfam" id="PF14630"/>
    </source>
</evidence>
<dbReference type="Proteomes" id="UP000095728">
    <property type="component" value="Unassembled WGS sequence"/>
</dbReference>
<dbReference type="SUPFAM" id="SSF52540">
    <property type="entry name" value="P-loop containing nucleoside triphosphate hydrolases"/>
    <property type="match status" value="1"/>
</dbReference>
<comment type="similarity">
    <text evidence="2">Belongs to the ORC5 family.</text>
</comment>
<dbReference type="STRING" id="56408.A0A1E5RGP5"/>
<evidence type="ECO:0000256" key="3">
    <source>
        <dbReference type="ARBA" id="ARBA00022705"/>
    </source>
</evidence>
<evidence type="ECO:0000256" key="7">
    <source>
        <dbReference type="SAM" id="MobiDB-lite"/>
    </source>
</evidence>
<dbReference type="InterPro" id="IPR048866">
    <property type="entry name" value="ORC5_lid"/>
</dbReference>
<comment type="subcellular location">
    <subcellularLocation>
        <location evidence="1">Nucleus</location>
    </subcellularLocation>
</comment>
<organism evidence="11 12">
    <name type="scientific">Hanseniaspora osmophila</name>
    <dbReference type="NCBI Taxonomy" id="56408"/>
    <lineage>
        <taxon>Eukaryota</taxon>
        <taxon>Fungi</taxon>
        <taxon>Dikarya</taxon>
        <taxon>Ascomycota</taxon>
        <taxon>Saccharomycotina</taxon>
        <taxon>Saccharomycetes</taxon>
        <taxon>Saccharomycodales</taxon>
        <taxon>Saccharomycodaceae</taxon>
        <taxon>Hanseniaspora</taxon>
    </lineage>
</organism>
<evidence type="ECO:0000313" key="12">
    <source>
        <dbReference type="Proteomes" id="UP000095728"/>
    </source>
</evidence>
<reference evidence="12" key="1">
    <citation type="journal article" date="2016" name="Genome Announc.">
        <title>Genome sequences of three species of Hanseniaspora isolated from spontaneous wine fermentations.</title>
        <authorList>
            <person name="Sternes P.R."/>
            <person name="Lee D."/>
            <person name="Kutyna D.R."/>
            <person name="Borneman A.R."/>
        </authorList>
    </citation>
    <scope>NUCLEOTIDE SEQUENCE [LARGE SCALE GENOMIC DNA]</scope>
    <source>
        <strain evidence="12">AWRI3579</strain>
    </source>
</reference>
<dbReference type="Pfam" id="PF21639">
    <property type="entry name" value="ORC5_lid"/>
    <property type="match status" value="1"/>
</dbReference>
<dbReference type="Pfam" id="PF13191">
    <property type="entry name" value="AAA_16"/>
    <property type="match status" value="1"/>
</dbReference>
<feature type="region of interest" description="Disordered" evidence="7">
    <location>
        <begin position="298"/>
        <end position="325"/>
    </location>
</feature>
<dbReference type="InterPro" id="IPR047088">
    <property type="entry name" value="ORC5_C"/>
</dbReference>
<sequence length="501" mass="58515">MTIAPSSVVARDYQLQVLDNFIDSECLPDLFPNNVVVQGFKSSGKSYCVREYFKSLNQQGNFKVFVTRYELFSWKNLLTSIARISYFALRSAFPNVETTYDIDPASVEDFYLLVEFFTKLFQIYDAQLEGPKSFYVIIDNLDSLPQIDFLVFARLVKTHESMPFDLKFKLKFLYTIENVSFYDKYRTFDLPLVVFPRYTQEEILKILELHHQDFANSKELKHLSLEKGSAFDKKYFCKTYLKFIVESFYSYTGSDVDSLKDIAILKWPLYLQSVTTENISNAAELYKKNIHLWTNTGDSLENNTSTEENTNEGDSGLEPQQKKPKRNKLNGLVEQYALSNLTKYVLISVYLASFLDQKFDSKNFSRKFHFKKGKGAYGSRVKQKLQPETMKPYPSTFERLLAILQAVFTFNRRTEEFLESAEEEQSMRNEYFAHTNAMKSNVEVYESFSELVSLKLVLPSKVIYPDLLDSKTKWKANLPWETMLQIAKSVDFDIEDYFEFQ</sequence>
<keyword evidence="12" id="KW-1185">Reference proteome</keyword>
<feature type="domain" description="Orc1-like AAA ATPase" evidence="8">
    <location>
        <begin position="8"/>
        <end position="161"/>
    </location>
</feature>
<dbReference type="InterPro" id="IPR020796">
    <property type="entry name" value="ORC5"/>
</dbReference>
<dbReference type="EMBL" id="LPNM01000006">
    <property type="protein sequence ID" value="OEJ86078.1"/>
    <property type="molecule type" value="Genomic_DNA"/>
</dbReference>
<dbReference type="GO" id="GO:0005664">
    <property type="term" value="C:nuclear origin of replication recognition complex"/>
    <property type="evidence" value="ECO:0007669"/>
    <property type="project" value="TreeGrafter"/>
</dbReference>
<keyword evidence="4" id="KW-0547">Nucleotide-binding</keyword>
<dbReference type="Pfam" id="PF14630">
    <property type="entry name" value="ORC5_C"/>
    <property type="match status" value="1"/>
</dbReference>
<dbReference type="Gene3D" id="1.10.8.60">
    <property type="match status" value="1"/>
</dbReference>